<protein>
    <recommendedName>
        <fullName evidence="5">THAP-type domain-containing protein</fullName>
    </recommendedName>
</protein>
<evidence type="ECO:0000313" key="7">
    <source>
        <dbReference type="Proteomes" id="UP000821866"/>
    </source>
</evidence>
<dbReference type="GO" id="GO:0008270">
    <property type="term" value="F:zinc ion binding"/>
    <property type="evidence" value="ECO:0007669"/>
    <property type="project" value="UniProtKB-KW"/>
</dbReference>
<keyword evidence="3" id="KW-0862">Zinc</keyword>
<reference evidence="6" key="1">
    <citation type="journal article" date="2020" name="Cell">
        <title>Large-Scale Comparative Analyses of Tick Genomes Elucidate Their Genetic Diversity and Vector Capacities.</title>
        <authorList>
            <consortium name="Tick Genome and Microbiome Consortium (TIGMIC)"/>
            <person name="Jia N."/>
            <person name="Wang J."/>
            <person name="Shi W."/>
            <person name="Du L."/>
            <person name="Sun Y."/>
            <person name="Zhan W."/>
            <person name="Jiang J.F."/>
            <person name="Wang Q."/>
            <person name="Zhang B."/>
            <person name="Ji P."/>
            <person name="Bell-Sakyi L."/>
            <person name="Cui X.M."/>
            <person name="Yuan T.T."/>
            <person name="Jiang B.G."/>
            <person name="Yang W.F."/>
            <person name="Lam T.T."/>
            <person name="Chang Q.C."/>
            <person name="Ding S.J."/>
            <person name="Wang X.J."/>
            <person name="Zhu J.G."/>
            <person name="Ruan X.D."/>
            <person name="Zhao L."/>
            <person name="Wei J.T."/>
            <person name="Ye R.Z."/>
            <person name="Que T.C."/>
            <person name="Du C.H."/>
            <person name="Zhou Y.H."/>
            <person name="Cheng J.X."/>
            <person name="Dai P.F."/>
            <person name="Guo W.B."/>
            <person name="Han X.H."/>
            <person name="Huang E.J."/>
            <person name="Li L.F."/>
            <person name="Wei W."/>
            <person name="Gao Y.C."/>
            <person name="Liu J.Z."/>
            <person name="Shao H.Z."/>
            <person name="Wang X."/>
            <person name="Wang C.C."/>
            <person name="Yang T.C."/>
            <person name="Huo Q.B."/>
            <person name="Li W."/>
            <person name="Chen H.Y."/>
            <person name="Chen S.E."/>
            <person name="Zhou L.G."/>
            <person name="Ni X.B."/>
            <person name="Tian J.H."/>
            <person name="Sheng Y."/>
            <person name="Liu T."/>
            <person name="Pan Y.S."/>
            <person name="Xia L.Y."/>
            <person name="Li J."/>
            <person name="Zhao F."/>
            <person name="Cao W.C."/>
        </authorList>
    </citation>
    <scope>NUCLEOTIDE SEQUENCE</scope>
    <source>
        <strain evidence="6">Rmic-2018</strain>
    </source>
</reference>
<gene>
    <name evidence="6" type="ORF">HPB51_015705</name>
</gene>
<dbReference type="Pfam" id="PF05485">
    <property type="entry name" value="THAP"/>
    <property type="match status" value="1"/>
</dbReference>
<dbReference type="InterPro" id="IPR006612">
    <property type="entry name" value="THAP_Znf"/>
</dbReference>
<evidence type="ECO:0000256" key="1">
    <source>
        <dbReference type="ARBA" id="ARBA00022723"/>
    </source>
</evidence>
<feature type="domain" description="THAP-type" evidence="5">
    <location>
        <begin position="2"/>
        <end position="54"/>
    </location>
</feature>
<keyword evidence="4" id="KW-0238">DNA-binding</keyword>
<keyword evidence="2" id="KW-0863">Zinc-finger</keyword>
<evidence type="ECO:0000256" key="4">
    <source>
        <dbReference type="ARBA" id="ARBA00023125"/>
    </source>
</evidence>
<dbReference type="VEuPathDB" id="VectorBase:LOC119162131"/>
<keyword evidence="7" id="KW-1185">Reference proteome</keyword>
<evidence type="ECO:0000256" key="3">
    <source>
        <dbReference type="ARBA" id="ARBA00022833"/>
    </source>
</evidence>
<evidence type="ECO:0000259" key="5">
    <source>
        <dbReference type="Pfam" id="PF05485"/>
    </source>
</evidence>
<proteinExistence type="predicted"/>
<dbReference type="SUPFAM" id="SSF57716">
    <property type="entry name" value="Glucocorticoid receptor-like (DNA-binding domain)"/>
    <property type="match status" value="1"/>
</dbReference>
<dbReference type="GO" id="GO:0003677">
    <property type="term" value="F:DNA binding"/>
    <property type="evidence" value="ECO:0007669"/>
    <property type="project" value="UniProtKB-KW"/>
</dbReference>
<dbReference type="EMBL" id="JABSTU010000011">
    <property type="protein sequence ID" value="KAH8009382.1"/>
    <property type="molecule type" value="Genomic_DNA"/>
</dbReference>
<dbReference type="AlphaFoldDB" id="A0A9J6D5C4"/>
<reference evidence="6" key="2">
    <citation type="submission" date="2021-09" db="EMBL/GenBank/DDBJ databases">
        <authorList>
            <person name="Jia N."/>
            <person name="Wang J."/>
            <person name="Shi W."/>
            <person name="Du L."/>
            <person name="Sun Y."/>
            <person name="Zhan W."/>
            <person name="Jiang J."/>
            <person name="Wang Q."/>
            <person name="Zhang B."/>
            <person name="Ji P."/>
            <person name="Sakyi L.B."/>
            <person name="Cui X."/>
            <person name="Yuan T."/>
            <person name="Jiang B."/>
            <person name="Yang W."/>
            <person name="Lam T.T.-Y."/>
            <person name="Chang Q."/>
            <person name="Ding S."/>
            <person name="Wang X."/>
            <person name="Zhu J."/>
            <person name="Ruan X."/>
            <person name="Zhao L."/>
            <person name="Wei J."/>
            <person name="Que T."/>
            <person name="Du C."/>
            <person name="Cheng J."/>
            <person name="Dai P."/>
            <person name="Han X."/>
            <person name="Huang E."/>
            <person name="Gao Y."/>
            <person name="Liu J."/>
            <person name="Shao H."/>
            <person name="Ye R."/>
            <person name="Li L."/>
            <person name="Wei W."/>
            <person name="Wang X."/>
            <person name="Wang C."/>
            <person name="Huo Q."/>
            <person name="Li W."/>
            <person name="Guo W."/>
            <person name="Chen H."/>
            <person name="Chen S."/>
            <person name="Zhou L."/>
            <person name="Zhou L."/>
            <person name="Ni X."/>
            <person name="Tian J."/>
            <person name="Zhou Y."/>
            <person name="Sheng Y."/>
            <person name="Liu T."/>
            <person name="Pan Y."/>
            <person name="Xia L."/>
            <person name="Li J."/>
            <person name="Zhao F."/>
            <person name="Cao W."/>
        </authorList>
    </citation>
    <scope>NUCLEOTIDE SEQUENCE</scope>
    <source>
        <strain evidence="6">Rmic-2018</strain>
        <tissue evidence="6">Larvae</tissue>
    </source>
</reference>
<evidence type="ECO:0000256" key="2">
    <source>
        <dbReference type="ARBA" id="ARBA00022771"/>
    </source>
</evidence>
<sequence>MCCSPQCTYRAVKDEISLHSFPLDVRLKKEWVVKLRIGKPVTPPMKDQFLKEHFGNLLNLCMCHLREEIPDEALCDVKAQ</sequence>
<name>A0A9J6D5C4_RHIMP</name>
<evidence type="ECO:0000313" key="6">
    <source>
        <dbReference type="EMBL" id="KAH8009382.1"/>
    </source>
</evidence>
<keyword evidence="1" id="KW-0479">Metal-binding</keyword>
<accession>A0A9J6D5C4</accession>
<organism evidence="6 7">
    <name type="scientific">Rhipicephalus microplus</name>
    <name type="common">Cattle tick</name>
    <name type="synonym">Boophilus microplus</name>
    <dbReference type="NCBI Taxonomy" id="6941"/>
    <lineage>
        <taxon>Eukaryota</taxon>
        <taxon>Metazoa</taxon>
        <taxon>Ecdysozoa</taxon>
        <taxon>Arthropoda</taxon>
        <taxon>Chelicerata</taxon>
        <taxon>Arachnida</taxon>
        <taxon>Acari</taxon>
        <taxon>Parasitiformes</taxon>
        <taxon>Ixodida</taxon>
        <taxon>Ixodoidea</taxon>
        <taxon>Ixodidae</taxon>
        <taxon>Rhipicephalinae</taxon>
        <taxon>Rhipicephalus</taxon>
        <taxon>Boophilus</taxon>
    </lineage>
</organism>
<comment type="caution">
    <text evidence="6">The sequence shown here is derived from an EMBL/GenBank/DDBJ whole genome shotgun (WGS) entry which is preliminary data.</text>
</comment>
<dbReference type="Proteomes" id="UP000821866">
    <property type="component" value="Chromosome 9"/>
</dbReference>